<proteinExistence type="predicted"/>
<gene>
    <name evidence="3" type="ORF">QBC38DRAFT_518174</name>
</gene>
<dbReference type="InterPro" id="IPR056073">
    <property type="entry name" value="DUF7656"/>
</dbReference>
<dbReference type="InterPro" id="IPR052090">
    <property type="entry name" value="Cytolytic_pore-forming_toxin"/>
</dbReference>
<sequence length="667" mass="74143">MSIKRPSKGQTTAGLGDLYDARTDCFLKQCSILNTSAVKCVNIPTTDYEFPVTGTYRELFFKLHLSAELGASVLSGLVDVGSNAHFLTETLTSSRMRQVSCLYKTTTVHERLNLAALSSEVESNFNVDILRAGKGTHVATDIEWGTSSIVTARYERADSDSTADIQGRVRICLEQLIEQLVGVGAGAGGAVTNGRRQRDTQAAFTVRIQGDFVTDSDIPTDFESVDKFISRIPRSVAASNNGKGKPLTYTLVPLEMLCMMFDLQITQQVILRRLDSEILEQVVQLFDECSEAVRKLHNYNGDTKTHQFCLSTSHVQEAAEHLKQARTSMLRLRSSYAKVLTDVRSGAADKKHLWNLLEESRNADRPAVDAFIREAAMRSGSAYILFLNDASCMEDGKRWEENRNLILELLKSPDMQNQVMVCDYYEDTNSPHDTNLVQLPYVAEYRAGRVVTQDLNEGQKFLAGKCVICHGPNPLIRSGFDRPVQSRLMKMVCAGKGCRSGSAQIWICATCKEAVQFGHVDEFLYCKCGRAWYKNCAFKCFGNSHGVSYETPDPDTLLKQLQSLDAMNDINVLILGETGVDKSTFINAFVNYLTYETLNDAMRAPQPEYLVPFSFSYQCRTRDGNGFTTQEIRAGSSPNEHNGIKGGSATKTPTFIESHYMTGRCSV</sequence>
<protein>
    <recommendedName>
        <fullName evidence="5">G domain-containing protein</fullName>
    </recommendedName>
</protein>
<dbReference type="EMBL" id="MU865449">
    <property type="protein sequence ID" value="KAK4222896.1"/>
    <property type="molecule type" value="Genomic_DNA"/>
</dbReference>
<dbReference type="AlphaFoldDB" id="A0AAN6YQ34"/>
<feature type="domain" description="SNTX MACPF/CDC-like" evidence="1">
    <location>
        <begin position="3"/>
        <end position="261"/>
    </location>
</feature>
<dbReference type="Pfam" id="PF24674">
    <property type="entry name" value="MACPF_SNTX"/>
    <property type="match status" value="1"/>
</dbReference>
<dbReference type="PANTHER" id="PTHR31594:SF14">
    <property type="entry name" value="FIBRONECTIN TYPE-III DOMAIN-CONTAINING PROTEIN"/>
    <property type="match status" value="1"/>
</dbReference>
<feature type="domain" description="DUF7656" evidence="2">
    <location>
        <begin position="371"/>
        <end position="459"/>
    </location>
</feature>
<comment type="caution">
    <text evidence="3">The sequence shown here is derived from an EMBL/GenBank/DDBJ whole genome shotgun (WGS) entry which is preliminary data.</text>
</comment>
<name>A0AAN6YQ34_9PEZI</name>
<organism evidence="3 4">
    <name type="scientific">Podospora fimiseda</name>
    <dbReference type="NCBI Taxonomy" id="252190"/>
    <lineage>
        <taxon>Eukaryota</taxon>
        <taxon>Fungi</taxon>
        <taxon>Dikarya</taxon>
        <taxon>Ascomycota</taxon>
        <taxon>Pezizomycotina</taxon>
        <taxon>Sordariomycetes</taxon>
        <taxon>Sordariomycetidae</taxon>
        <taxon>Sordariales</taxon>
        <taxon>Podosporaceae</taxon>
        <taxon>Podospora</taxon>
    </lineage>
</organism>
<dbReference type="Proteomes" id="UP001301958">
    <property type="component" value="Unassembled WGS sequence"/>
</dbReference>
<keyword evidence="4" id="KW-1185">Reference proteome</keyword>
<accession>A0AAN6YQ34</accession>
<evidence type="ECO:0000313" key="4">
    <source>
        <dbReference type="Proteomes" id="UP001301958"/>
    </source>
</evidence>
<reference evidence="3" key="2">
    <citation type="submission" date="2023-05" db="EMBL/GenBank/DDBJ databases">
        <authorList>
            <consortium name="Lawrence Berkeley National Laboratory"/>
            <person name="Steindorff A."/>
            <person name="Hensen N."/>
            <person name="Bonometti L."/>
            <person name="Westerberg I."/>
            <person name="Brannstrom I.O."/>
            <person name="Guillou S."/>
            <person name="Cros-Aarteil S."/>
            <person name="Calhoun S."/>
            <person name="Haridas S."/>
            <person name="Kuo A."/>
            <person name="Mondo S."/>
            <person name="Pangilinan J."/>
            <person name="Riley R."/>
            <person name="Labutti K."/>
            <person name="Andreopoulos B."/>
            <person name="Lipzen A."/>
            <person name="Chen C."/>
            <person name="Yanf M."/>
            <person name="Daum C."/>
            <person name="Ng V."/>
            <person name="Clum A."/>
            <person name="Ohm R."/>
            <person name="Martin F."/>
            <person name="Silar P."/>
            <person name="Natvig D."/>
            <person name="Lalanne C."/>
            <person name="Gautier V."/>
            <person name="Ament-Velasquez S.L."/>
            <person name="Kruys A."/>
            <person name="Hutchinson M.I."/>
            <person name="Powell A.J."/>
            <person name="Barry K."/>
            <person name="Miller A.N."/>
            <person name="Grigoriev I.V."/>
            <person name="Debuchy R."/>
            <person name="Gladieux P."/>
            <person name="Thoren M.H."/>
            <person name="Johannesson H."/>
        </authorList>
    </citation>
    <scope>NUCLEOTIDE SEQUENCE</scope>
    <source>
        <strain evidence="3">CBS 990.96</strain>
    </source>
</reference>
<evidence type="ECO:0008006" key="5">
    <source>
        <dbReference type="Google" id="ProtNLM"/>
    </source>
</evidence>
<evidence type="ECO:0000313" key="3">
    <source>
        <dbReference type="EMBL" id="KAK4222896.1"/>
    </source>
</evidence>
<reference evidence="3" key="1">
    <citation type="journal article" date="2023" name="Mol. Phylogenet. Evol.">
        <title>Genome-scale phylogeny and comparative genomics of the fungal order Sordariales.</title>
        <authorList>
            <person name="Hensen N."/>
            <person name="Bonometti L."/>
            <person name="Westerberg I."/>
            <person name="Brannstrom I.O."/>
            <person name="Guillou S."/>
            <person name="Cros-Aarteil S."/>
            <person name="Calhoun S."/>
            <person name="Haridas S."/>
            <person name="Kuo A."/>
            <person name="Mondo S."/>
            <person name="Pangilinan J."/>
            <person name="Riley R."/>
            <person name="LaButti K."/>
            <person name="Andreopoulos B."/>
            <person name="Lipzen A."/>
            <person name="Chen C."/>
            <person name="Yan M."/>
            <person name="Daum C."/>
            <person name="Ng V."/>
            <person name="Clum A."/>
            <person name="Steindorff A."/>
            <person name="Ohm R.A."/>
            <person name="Martin F."/>
            <person name="Silar P."/>
            <person name="Natvig D.O."/>
            <person name="Lalanne C."/>
            <person name="Gautier V."/>
            <person name="Ament-Velasquez S.L."/>
            <person name="Kruys A."/>
            <person name="Hutchinson M.I."/>
            <person name="Powell A.J."/>
            <person name="Barry K."/>
            <person name="Miller A.N."/>
            <person name="Grigoriev I.V."/>
            <person name="Debuchy R."/>
            <person name="Gladieux P."/>
            <person name="Hiltunen Thoren M."/>
            <person name="Johannesson H."/>
        </authorList>
    </citation>
    <scope>NUCLEOTIDE SEQUENCE</scope>
    <source>
        <strain evidence="3">CBS 990.96</strain>
    </source>
</reference>
<dbReference type="InterPro" id="IPR056072">
    <property type="entry name" value="SNTX_MACPF/CDC-like_dom"/>
</dbReference>
<evidence type="ECO:0000259" key="2">
    <source>
        <dbReference type="Pfam" id="PF24676"/>
    </source>
</evidence>
<dbReference type="PANTHER" id="PTHR31594">
    <property type="entry name" value="AIG1-TYPE G DOMAIN-CONTAINING PROTEIN"/>
    <property type="match status" value="1"/>
</dbReference>
<dbReference type="Pfam" id="PF24676">
    <property type="entry name" value="DUF7656"/>
    <property type="match status" value="1"/>
</dbReference>
<evidence type="ECO:0000259" key="1">
    <source>
        <dbReference type="Pfam" id="PF24674"/>
    </source>
</evidence>